<organism evidence="1 2">
    <name type="scientific">Microbulbifer taiwanensis</name>
    <dbReference type="NCBI Taxonomy" id="986746"/>
    <lineage>
        <taxon>Bacteria</taxon>
        <taxon>Pseudomonadati</taxon>
        <taxon>Pseudomonadota</taxon>
        <taxon>Gammaproteobacteria</taxon>
        <taxon>Cellvibrionales</taxon>
        <taxon>Microbulbiferaceae</taxon>
        <taxon>Microbulbifer</taxon>
    </lineage>
</organism>
<dbReference type="EMBL" id="JBHSVR010000001">
    <property type="protein sequence ID" value="MFC6634742.1"/>
    <property type="molecule type" value="Genomic_DNA"/>
</dbReference>
<evidence type="ECO:0000313" key="1">
    <source>
        <dbReference type="EMBL" id="MFC6634742.1"/>
    </source>
</evidence>
<comment type="caution">
    <text evidence="1">The sequence shown here is derived from an EMBL/GenBank/DDBJ whole genome shotgun (WGS) entry which is preliminary data.</text>
</comment>
<dbReference type="Proteomes" id="UP001596425">
    <property type="component" value="Unassembled WGS sequence"/>
</dbReference>
<protein>
    <recommendedName>
        <fullName evidence="3">Lipoprotein</fullName>
    </recommendedName>
</protein>
<dbReference type="PROSITE" id="PS51257">
    <property type="entry name" value="PROKAR_LIPOPROTEIN"/>
    <property type="match status" value="1"/>
</dbReference>
<evidence type="ECO:0000313" key="2">
    <source>
        <dbReference type="Proteomes" id="UP001596425"/>
    </source>
</evidence>
<sequence length="103" mass="11228">MKNNHLPALAVAVLLSGCAGFDGFWDDLRGTPQVYTHRAVSIAEMPAFPRHCLAEDMPMAGLGQCIERGVHCYQLDTGDWCAGPYSPFALEPTYGMHATGWSK</sequence>
<gene>
    <name evidence="1" type="ORF">ACFQBM_15755</name>
</gene>
<keyword evidence="2" id="KW-1185">Reference proteome</keyword>
<name>A0ABW1YRJ0_9GAMM</name>
<evidence type="ECO:0008006" key="3">
    <source>
        <dbReference type="Google" id="ProtNLM"/>
    </source>
</evidence>
<dbReference type="RefSeq" id="WP_193191629.1">
    <property type="nucleotide sequence ID" value="NZ_JACZFR010000021.1"/>
</dbReference>
<accession>A0ABW1YRJ0</accession>
<proteinExistence type="predicted"/>
<reference evidence="2" key="1">
    <citation type="journal article" date="2019" name="Int. J. Syst. Evol. Microbiol.">
        <title>The Global Catalogue of Microorganisms (GCM) 10K type strain sequencing project: providing services to taxonomists for standard genome sequencing and annotation.</title>
        <authorList>
            <consortium name="The Broad Institute Genomics Platform"/>
            <consortium name="The Broad Institute Genome Sequencing Center for Infectious Disease"/>
            <person name="Wu L."/>
            <person name="Ma J."/>
        </authorList>
    </citation>
    <scope>NUCLEOTIDE SEQUENCE [LARGE SCALE GENOMIC DNA]</scope>
    <source>
        <strain evidence="2">CGMCC 1.13718</strain>
    </source>
</reference>